<dbReference type="HOGENOM" id="CLU_028449_0_1_1"/>
<sequence length="401" mass="44901">METDGVSGGLEDVDIDLSDETQDFRFLAALTKKGGSIPKRGEKDFEPDGTNLQSNSLDDSRNAMFEALAVERMHTGKNRVTATWHPSRGLAKVHTQRGVLFKSMGRADKFGTMWLLPEELIYMVERGSLECFYEDTPGVIDESIGINVPMSVQAVYAATLEFTGGLERYQVYANLRRSGYVVYRNPDGQYDELFKTVGYEYKPVDKSNQGWRVWGLVGIFGSLFTQTFQSGWTSARQGDPFRPMIPPGAYRTYAEMYTRLLVPRPPAPKRIEGDAHFNVTFHVWKPRPNFKKSAPGPPDFHVCVVSTKDTRLPSLLQVEGLFGGIPETEDSEKPKNMFMALKDGRRGVILAVVDYGVISFMKFSDSRFMDHKLDVDPPPKGAKGKAPARNFQAKGGQGKKR</sequence>
<dbReference type="Proteomes" id="UP000015100">
    <property type="component" value="Unassembled WGS sequence"/>
</dbReference>
<accession>S8AB45</accession>
<dbReference type="GO" id="GO:0000214">
    <property type="term" value="C:tRNA-intron endonuclease complex"/>
    <property type="evidence" value="ECO:0007669"/>
    <property type="project" value="TreeGrafter"/>
</dbReference>
<reference evidence="5 6" key="1">
    <citation type="journal article" date="2013" name="PLoS Genet.">
        <title>Genomic mechanisms accounting for the adaptation to parasitism in nematode-trapping fungi.</title>
        <authorList>
            <person name="Meerupati T."/>
            <person name="Andersson K.M."/>
            <person name="Friman E."/>
            <person name="Kumar D."/>
            <person name="Tunlid A."/>
            <person name="Ahren D."/>
        </authorList>
    </citation>
    <scope>NUCLEOTIDE SEQUENCE [LARGE SCALE GENOMIC DNA]</scope>
    <source>
        <strain evidence="5 6">CBS 200.50</strain>
    </source>
</reference>
<dbReference type="OMA" id="MYMRLRH"/>
<evidence type="ECO:0000259" key="4">
    <source>
        <dbReference type="Pfam" id="PF12928"/>
    </source>
</evidence>
<dbReference type="STRING" id="1284197.S8AB45"/>
<dbReference type="GO" id="GO:0032473">
    <property type="term" value="C:cytoplasmic side of mitochondrial outer membrane"/>
    <property type="evidence" value="ECO:0007669"/>
    <property type="project" value="EnsemblFungi"/>
</dbReference>
<dbReference type="OrthoDB" id="408683at2759"/>
<protein>
    <recommendedName>
        <fullName evidence="4">tRNA-splicing endonuclease subunit Sen54 N-terminal domain-containing protein</fullName>
    </recommendedName>
</protein>
<evidence type="ECO:0000256" key="1">
    <source>
        <dbReference type="ARBA" id="ARBA00005736"/>
    </source>
</evidence>
<feature type="region of interest" description="Disordered" evidence="3">
    <location>
        <begin position="35"/>
        <end position="57"/>
    </location>
</feature>
<dbReference type="AlphaFoldDB" id="S8AB45"/>
<proteinExistence type="inferred from homology"/>
<dbReference type="GO" id="GO:0000379">
    <property type="term" value="P:tRNA-type intron splice site recognition and cleavage"/>
    <property type="evidence" value="ECO:0007669"/>
    <property type="project" value="TreeGrafter"/>
</dbReference>
<dbReference type="InterPro" id="IPR024336">
    <property type="entry name" value="tRNA_splic_suSen54_N"/>
</dbReference>
<evidence type="ECO:0000256" key="3">
    <source>
        <dbReference type="SAM" id="MobiDB-lite"/>
    </source>
</evidence>
<name>S8AB45_DACHA</name>
<feature type="domain" description="tRNA-splicing endonuclease subunit Sen54 N-terminal" evidence="4">
    <location>
        <begin position="65"/>
        <end position="133"/>
    </location>
</feature>
<feature type="region of interest" description="Disordered" evidence="3">
    <location>
        <begin position="374"/>
        <end position="401"/>
    </location>
</feature>
<dbReference type="EMBL" id="AQGS01000433">
    <property type="protein sequence ID" value="EPS40180.1"/>
    <property type="molecule type" value="Genomic_DNA"/>
</dbReference>
<keyword evidence="2" id="KW-0819">tRNA processing</keyword>
<evidence type="ECO:0000313" key="6">
    <source>
        <dbReference type="Proteomes" id="UP000015100"/>
    </source>
</evidence>
<comment type="caution">
    <text evidence="5">The sequence shown here is derived from an EMBL/GenBank/DDBJ whole genome shotgun (WGS) entry which is preliminary data.</text>
</comment>
<dbReference type="InterPro" id="IPR024337">
    <property type="entry name" value="tRNA_splic_suSen54"/>
</dbReference>
<evidence type="ECO:0000313" key="5">
    <source>
        <dbReference type="EMBL" id="EPS40180.1"/>
    </source>
</evidence>
<dbReference type="PANTHER" id="PTHR21027:SF1">
    <property type="entry name" value="TRNA-SPLICING ENDONUCLEASE SUBUNIT SEN54"/>
    <property type="match status" value="1"/>
</dbReference>
<evidence type="ECO:0000256" key="2">
    <source>
        <dbReference type="ARBA" id="ARBA00022694"/>
    </source>
</evidence>
<gene>
    <name evidence="5" type="ORF">H072_5980</name>
</gene>
<dbReference type="Pfam" id="PF12928">
    <property type="entry name" value="tRNA_int_end_N2"/>
    <property type="match status" value="1"/>
</dbReference>
<keyword evidence="6" id="KW-1185">Reference proteome</keyword>
<comment type="similarity">
    <text evidence="1">Belongs to the SEN54 family.</text>
</comment>
<dbReference type="PANTHER" id="PTHR21027">
    <property type="entry name" value="TRNA-SPLICING ENDONUCLEASE SUBUNIT SEN54"/>
    <property type="match status" value="1"/>
</dbReference>
<reference evidence="6" key="2">
    <citation type="submission" date="2013-04" db="EMBL/GenBank/DDBJ databases">
        <title>Genomic mechanisms accounting for the adaptation to parasitism in nematode-trapping fungi.</title>
        <authorList>
            <person name="Ahren D.G."/>
        </authorList>
    </citation>
    <scope>NUCLEOTIDE SEQUENCE [LARGE SCALE GENOMIC DNA]</scope>
    <source>
        <strain evidence="6">CBS 200.50</strain>
    </source>
</reference>
<organism evidence="5 6">
    <name type="scientific">Dactylellina haptotyla (strain CBS 200.50)</name>
    <name type="common">Nematode-trapping fungus</name>
    <name type="synonym">Monacrosporium haptotylum</name>
    <dbReference type="NCBI Taxonomy" id="1284197"/>
    <lineage>
        <taxon>Eukaryota</taxon>
        <taxon>Fungi</taxon>
        <taxon>Dikarya</taxon>
        <taxon>Ascomycota</taxon>
        <taxon>Pezizomycotina</taxon>
        <taxon>Orbiliomycetes</taxon>
        <taxon>Orbiliales</taxon>
        <taxon>Orbiliaceae</taxon>
        <taxon>Dactylellina</taxon>
    </lineage>
</organism>
<dbReference type="eggNOG" id="KOG4772">
    <property type="taxonomic scope" value="Eukaryota"/>
</dbReference>